<gene>
    <name evidence="1" type="ordered locus">Minf_0551</name>
</gene>
<name>B3DZJ2_METI4</name>
<evidence type="ECO:0000313" key="2">
    <source>
        <dbReference type="Proteomes" id="UP000009149"/>
    </source>
</evidence>
<dbReference type="STRING" id="481448.Minf_0551"/>
<organism evidence="1 2">
    <name type="scientific">Methylacidiphilum infernorum (isolate V4)</name>
    <name type="common">Methylokorus infernorum (strain V4)</name>
    <dbReference type="NCBI Taxonomy" id="481448"/>
    <lineage>
        <taxon>Bacteria</taxon>
        <taxon>Pseudomonadati</taxon>
        <taxon>Verrucomicrobiota</taxon>
        <taxon>Methylacidiphilae</taxon>
        <taxon>Methylacidiphilales</taxon>
        <taxon>Methylacidiphilaceae</taxon>
        <taxon>Methylacidiphilum (ex Ratnadevi et al. 2023)</taxon>
    </lineage>
</organism>
<dbReference type="HOGENOM" id="CLU_3272634_0_0_0"/>
<proteinExistence type="predicted"/>
<sequence>MLLKQNKVYQMKVYDQSIEINYPINEIAVGFLQKIIDNQVI</sequence>
<reference evidence="1 2" key="1">
    <citation type="journal article" date="2008" name="Biol. Direct">
        <title>Complete genome sequence of the extremely acidophilic methanotroph isolate V4, Methylacidiphilum infernorum, a representative of the bacterial phylum Verrucomicrobia.</title>
        <authorList>
            <person name="Hou S."/>
            <person name="Makarova K.S."/>
            <person name="Saw J.H."/>
            <person name="Senin P."/>
            <person name="Ly B.V."/>
            <person name="Zhou Z."/>
            <person name="Ren Y."/>
            <person name="Wang J."/>
            <person name="Galperin M.Y."/>
            <person name="Omelchenko M.V."/>
            <person name="Wolf Y.I."/>
            <person name="Yutin N."/>
            <person name="Koonin E.V."/>
            <person name="Stott M.B."/>
            <person name="Mountain B.W."/>
            <person name="Crowe M.A."/>
            <person name="Smirnova A.V."/>
            <person name="Dunfield P.F."/>
            <person name="Feng L."/>
            <person name="Wang L."/>
            <person name="Alam M."/>
        </authorList>
    </citation>
    <scope>NUCLEOTIDE SEQUENCE [LARGE SCALE GENOMIC DNA]</scope>
    <source>
        <strain evidence="2">Isolate V4</strain>
    </source>
</reference>
<dbReference type="Proteomes" id="UP000009149">
    <property type="component" value="Chromosome"/>
</dbReference>
<dbReference type="EMBL" id="CP000975">
    <property type="protein sequence ID" value="ACD82609.1"/>
    <property type="molecule type" value="Genomic_DNA"/>
</dbReference>
<evidence type="ECO:0000313" key="1">
    <source>
        <dbReference type="EMBL" id="ACD82609.1"/>
    </source>
</evidence>
<dbReference type="AlphaFoldDB" id="B3DZJ2"/>
<accession>B3DZJ2</accession>
<dbReference type="KEGG" id="min:Minf_0551"/>
<protein>
    <submittedName>
        <fullName evidence="1">Uncharacterized protein</fullName>
    </submittedName>
</protein>